<gene>
    <name evidence="11" type="primary">outJ</name>
    <name evidence="11" type="ORF">NCTC11470_01885</name>
</gene>
<evidence type="ECO:0000256" key="4">
    <source>
        <dbReference type="ARBA" id="ARBA00022475"/>
    </source>
</evidence>
<dbReference type="GO" id="GO:0015627">
    <property type="term" value="C:type II protein secretion system complex"/>
    <property type="evidence" value="ECO:0007669"/>
    <property type="project" value="InterPro"/>
</dbReference>
<keyword evidence="4" id="KW-1003">Cell membrane</keyword>
<dbReference type="InterPro" id="IPR051621">
    <property type="entry name" value="T2SS_protein_J"/>
</dbReference>
<keyword evidence="9 10" id="KW-0472">Membrane</keyword>
<dbReference type="PANTHER" id="PTHR39583">
    <property type="entry name" value="TYPE II SECRETION SYSTEM PROTEIN J-RELATED"/>
    <property type="match status" value="1"/>
</dbReference>
<dbReference type="SUPFAM" id="SSF54523">
    <property type="entry name" value="Pili subunits"/>
    <property type="match status" value="1"/>
</dbReference>
<dbReference type="GeneID" id="57905899"/>
<proteinExistence type="inferred from homology"/>
<dbReference type="PROSITE" id="PS00409">
    <property type="entry name" value="PROKAR_NTER_METHYL"/>
    <property type="match status" value="1"/>
</dbReference>
<evidence type="ECO:0000313" key="12">
    <source>
        <dbReference type="Proteomes" id="UP000254835"/>
    </source>
</evidence>
<dbReference type="GO" id="GO:0015628">
    <property type="term" value="P:protein secretion by the type II secretion system"/>
    <property type="evidence" value="ECO:0007669"/>
    <property type="project" value="InterPro"/>
</dbReference>
<keyword evidence="8 10" id="KW-1133">Transmembrane helix</keyword>
<evidence type="ECO:0000256" key="2">
    <source>
        <dbReference type="ARBA" id="ARBA00011084"/>
    </source>
</evidence>
<protein>
    <recommendedName>
        <fullName evidence="3">Type II secretion system protein J</fullName>
    </recommendedName>
</protein>
<dbReference type="InterPro" id="IPR010055">
    <property type="entry name" value="T2SS_protein-GspJ"/>
</dbReference>
<dbReference type="AlphaFoldDB" id="A0A380PT92"/>
<comment type="similarity">
    <text evidence="2">Belongs to the GSP J family.</text>
</comment>
<dbReference type="RefSeq" id="WP_032910270.1">
    <property type="nucleotide sequence ID" value="NZ_CP023964.1"/>
</dbReference>
<evidence type="ECO:0000256" key="7">
    <source>
        <dbReference type="ARBA" id="ARBA00022692"/>
    </source>
</evidence>
<accession>A0A380PT92</accession>
<evidence type="ECO:0000256" key="10">
    <source>
        <dbReference type="SAM" id="Phobius"/>
    </source>
</evidence>
<dbReference type="NCBIfam" id="TIGR01711">
    <property type="entry name" value="gspJ"/>
    <property type="match status" value="1"/>
</dbReference>
<dbReference type="OrthoDB" id="9794345at2"/>
<sequence>MNKCSCSGFTLLETLLAITIFTLMSLAIYQSLIIVVKGSDAVKKKAKQINELNAVINILESNISHAIVSSHLIDEKVSGRNFRFGKSLLESDDFGICFFLNTHTDPYDYIKSEMVGFRLRNRYIEKLNYDLDENSPRVSKIIGDVTGFRIRIYQEPAGLNEWNEKKSLPKAVEVIIELGNQGRVRRVITLLNNTS</sequence>
<feature type="transmembrane region" description="Helical" evidence="10">
    <location>
        <begin position="15"/>
        <end position="36"/>
    </location>
</feature>
<dbReference type="Pfam" id="PF07963">
    <property type="entry name" value="N_methyl"/>
    <property type="match status" value="1"/>
</dbReference>
<reference evidence="11 12" key="1">
    <citation type="submission" date="2018-06" db="EMBL/GenBank/DDBJ databases">
        <authorList>
            <consortium name="Pathogen Informatics"/>
            <person name="Doyle S."/>
        </authorList>
    </citation>
    <scope>NUCLEOTIDE SEQUENCE [LARGE SCALE GENOMIC DNA]</scope>
    <source>
        <strain evidence="11 12">NCTC11470</strain>
    </source>
</reference>
<dbReference type="NCBIfam" id="TIGR02532">
    <property type="entry name" value="IV_pilin_GFxxxE"/>
    <property type="match status" value="1"/>
</dbReference>
<dbReference type="Proteomes" id="UP000254835">
    <property type="component" value="Unassembled WGS sequence"/>
</dbReference>
<evidence type="ECO:0000256" key="8">
    <source>
        <dbReference type="ARBA" id="ARBA00022989"/>
    </source>
</evidence>
<evidence type="ECO:0000256" key="6">
    <source>
        <dbReference type="ARBA" id="ARBA00022519"/>
    </source>
</evidence>
<evidence type="ECO:0000256" key="3">
    <source>
        <dbReference type="ARBA" id="ARBA00021539"/>
    </source>
</evidence>
<dbReference type="EMBL" id="UHJA01000001">
    <property type="protein sequence ID" value="SUP76830.1"/>
    <property type="molecule type" value="Genomic_DNA"/>
</dbReference>
<evidence type="ECO:0000313" key="11">
    <source>
        <dbReference type="EMBL" id="SUP76830.1"/>
    </source>
</evidence>
<dbReference type="PANTHER" id="PTHR39583:SF2">
    <property type="entry name" value="TYPE II SECRETION SYSTEM PROTEIN J"/>
    <property type="match status" value="1"/>
</dbReference>
<evidence type="ECO:0000256" key="9">
    <source>
        <dbReference type="ARBA" id="ARBA00023136"/>
    </source>
</evidence>
<evidence type="ECO:0000256" key="1">
    <source>
        <dbReference type="ARBA" id="ARBA00004377"/>
    </source>
</evidence>
<name>A0A380PT92_YERFR</name>
<dbReference type="InterPro" id="IPR045584">
    <property type="entry name" value="Pilin-like"/>
</dbReference>
<organism evidence="11 12">
    <name type="scientific">Yersinia frederiksenii</name>
    <dbReference type="NCBI Taxonomy" id="29484"/>
    <lineage>
        <taxon>Bacteria</taxon>
        <taxon>Pseudomonadati</taxon>
        <taxon>Pseudomonadota</taxon>
        <taxon>Gammaproteobacteria</taxon>
        <taxon>Enterobacterales</taxon>
        <taxon>Yersiniaceae</taxon>
        <taxon>Yersinia</taxon>
    </lineage>
</organism>
<evidence type="ECO:0000256" key="5">
    <source>
        <dbReference type="ARBA" id="ARBA00022481"/>
    </source>
</evidence>
<dbReference type="Pfam" id="PF11612">
    <property type="entry name" value="T2SSJ"/>
    <property type="match status" value="1"/>
</dbReference>
<dbReference type="GO" id="GO:0005886">
    <property type="term" value="C:plasma membrane"/>
    <property type="evidence" value="ECO:0007669"/>
    <property type="project" value="UniProtKB-SubCell"/>
</dbReference>
<dbReference type="Gene3D" id="2.10.70.20">
    <property type="entry name" value="gspk-gspi-gspj complex like domains"/>
    <property type="match status" value="1"/>
</dbReference>
<keyword evidence="7 10" id="KW-0812">Transmembrane</keyword>
<keyword evidence="6" id="KW-0997">Cell inner membrane</keyword>
<keyword evidence="5" id="KW-0488">Methylation</keyword>
<dbReference type="InterPro" id="IPR012902">
    <property type="entry name" value="N_methyl_site"/>
</dbReference>
<comment type="subcellular location">
    <subcellularLocation>
        <location evidence="1">Cell inner membrane</location>
        <topology evidence="1">Single-pass membrane protein</topology>
    </subcellularLocation>
</comment>